<dbReference type="SFLD" id="SFLDG01212">
    <property type="entry name" value="Phytoene_synthase_like"/>
    <property type="match status" value="1"/>
</dbReference>
<dbReference type="GO" id="GO:0051996">
    <property type="term" value="F:squalene synthase [NAD(P)H] activity"/>
    <property type="evidence" value="ECO:0007669"/>
    <property type="project" value="InterPro"/>
</dbReference>
<dbReference type="InterPro" id="IPR044843">
    <property type="entry name" value="Trans_IPPS_bact-type"/>
</dbReference>
<gene>
    <name evidence="1" type="ORF">KC573_04565</name>
</gene>
<name>A0A955LWM2_UNCKA</name>
<feature type="non-terminal residue" evidence="1">
    <location>
        <position position="1"/>
    </location>
</feature>
<dbReference type="EMBL" id="JAGQKY010000277">
    <property type="protein sequence ID" value="MCA9398078.1"/>
    <property type="molecule type" value="Genomic_DNA"/>
</dbReference>
<reference evidence="1" key="1">
    <citation type="submission" date="2020-04" db="EMBL/GenBank/DDBJ databases">
        <authorList>
            <person name="Zhang T."/>
        </authorList>
    </citation>
    <scope>NUCLEOTIDE SEQUENCE</scope>
    <source>
        <strain evidence="1">HKST-UBA02</strain>
    </source>
</reference>
<dbReference type="SFLD" id="SFLDG01018">
    <property type="entry name" value="Squalene/Phytoene_Synthase_Lik"/>
    <property type="match status" value="1"/>
</dbReference>
<organism evidence="1 2">
    <name type="scientific">candidate division WWE3 bacterium</name>
    <dbReference type="NCBI Taxonomy" id="2053526"/>
    <lineage>
        <taxon>Bacteria</taxon>
        <taxon>Katanobacteria</taxon>
    </lineage>
</organism>
<proteinExistence type="predicted"/>
<dbReference type="InterPro" id="IPR002060">
    <property type="entry name" value="Squ/phyt_synthse"/>
</dbReference>
<evidence type="ECO:0000313" key="2">
    <source>
        <dbReference type="Proteomes" id="UP000699691"/>
    </source>
</evidence>
<reference evidence="1" key="2">
    <citation type="journal article" date="2021" name="Microbiome">
        <title>Successional dynamics and alternative stable states in a saline activated sludge microbial community over 9 years.</title>
        <authorList>
            <person name="Wang Y."/>
            <person name="Ye J."/>
            <person name="Ju F."/>
            <person name="Liu L."/>
            <person name="Boyd J.A."/>
            <person name="Deng Y."/>
            <person name="Parks D.H."/>
            <person name="Jiang X."/>
            <person name="Yin X."/>
            <person name="Woodcroft B.J."/>
            <person name="Tyson G.W."/>
            <person name="Hugenholtz P."/>
            <person name="Polz M.F."/>
            <person name="Zhang T."/>
        </authorList>
    </citation>
    <scope>NUCLEOTIDE SEQUENCE</scope>
    <source>
        <strain evidence="1">HKST-UBA02</strain>
    </source>
</reference>
<dbReference type="AlphaFoldDB" id="A0A955LWM2"/>
<dbReference type="InterPro" id="IPR008949">
    <property type="entry name" value="Isoprenoid_synthase_dom_sf"/>
</dbReference>
<comment type="caution">
    <text evidence="1">The sequence shown here is derived from an EMBL/GenBank/DDBJ whole genome shotgun (WGS) entry which is preliminary data.</text>
</comment>
<dbReference type="SFLD" id="SFLDS00005">
    <property type="entry name" value="Isoprenoid_Synthase_Type_I"/>
    <property type="match status" value="1"/>
</dbReference>
<dbReference type="Proteomes" id="UP000699691">
    <property type="component" value="Unassembled WGS sequence"/>
</dbReference>
<dbReference type="Gene3D" id="1.10.600.10">
    <property type="entry name" value="Farnesyl Diphosphate Synthase"/>
    <property type="match status" value="1"/>
</dbReference>
<sequence>PANYREAISYLYKIMRAIDDIADNGELEGKPTDTVQYELEAVVSHPDVITFFNDHDIPRYLLQDIAKGVLQDHSRKRYENFEQLHEYCYFVAGTVGRMITHLFGVHDESALKKAEEMGVAMQLTNILRDVEEDLNRNLIYFPNEDMTQFGVSEESIKNKNATPQIKALMKHYVETAWKYYHTAAPGISYLPWNTRLGIKAAWFIYSGILDKIKENDFDPFKGRVYVPNSEKIWRVVRMLLQNA</sequence>
<accession>A0A955LWM2</accession>
<dbReference type="GO" id="GO:0004311">
    <property type="term" value="F:geranylgeranyl diphosphate synthase activity"/>
    <property type="evidence" value="ECO:0007669"/>
    <property type="project" value="InterPro"/>
</dbReference>
<dbReference type="GO" id="GO:0016114">
    <property type="term" value="P:terpenoid biosynthetic process"/>
    <property type="evidence" value="ECO:0007669"/>
    <property type="project" value="UniProtKB-ARBA"/>
</dbReference>
<protein>
    <submittedName>
        <fullName evidence="1">Phytoene/squalene synthase family protein</fullName>
    </submittedName>
</protein>
<dbReference type="SUPFAM" id="SSF48576">
    <property type="entry name" value="Terpenoid synthases"/>
    <property type="match status" value="1"/>
</dbReference>
<dbReference type="CDD" id="cd00683">
    <property type="entry name" value="Trans_IPPS_HH"/>
    <property type="match status" value="1"/>
</dbReference>
<dbReference type="PANTHER" id="PTHR31480">
    <property type="entry name" value="BIFUNCTIONAL LYCOPENE CYCLASE/PHYTOENE SYNTHASE"/>
    <property type="match status" value="1"/>
</dbReference>
<dbReference type="Pfam" id="PF00494">
    <property type="entry name" value="SQS_PSY"/>
    <property type="match status" value="1"/>
</dbReference>
<evidence type="ECO:0000313" key="1">
    <source>
        <dbReference type="EMBL" id="MCA9398078.1"/>
    </source>
</evidence>
<dbReference type="InterPro" id="IPR033904">
    <property type="entry name" value="Trans_IPPS_HH"/>
</dbReference>